<evidence type="ECO:0000259" key="8">
    <source>
        <dbReference type="PROSITE" id="PS50198"/>
    </source>
</evidence>
<dbReference type="PROSITE" id="PS51257">
    <property type="entry name" value="PROKAR_LIPOPROTEIN"/>
    <property type="match status" value="1"/>
</dbReference>
<dbReference type="InterPro" id="IPR046357">
    <property type="entry name" value="PPIase_dom_sf"/>
</dbReference>
<dbReference type="GeneID" id="89523609"/>
<dbReference type="KEGG" id="obj:EIO64_11615"/>
<keyword evidence="10" id="KW-1185">Reference proteome</keyword>
<dbReference type="SUPFAM" id="SSF54534">
    <property type="entry name" value="FKBP-like"/>
    <property type="match status" value="1"/>
</dbReference>
<dbReference type="RefSeq" id="WP_119310449.1">
    <property type="nucleotide sequence ID" value="NZ_CP034413.3"/>
</dbReference>
<gene>
    <name evidence="9" type="ORF">EIO64_11615</name>
</gene>
<evidence type="ECO:0000256" key="4">
    <source>
        <dbReference type="ARBA" id="ARBA00023110"/>
    </source>
</evidence>
<name>A0A4D7AQ43_9FIRM</name>
<dbReference type="InterPro" id="IPR050245">
    <property type="entry name" value="PrsA_foldase"/>
</dbReference>
<proteinExistence type="predicted"/>
<dbReference type="PROSITE" id="PS50198">
    <property type="entry name" value="PPIC_PPIASE_2"/>
    <property type="match status" value="1"/>
</dbReference>
<dbReference type="EMBL" id="CP034413">
    <property type="protein sequence ID" value="QCI59788.1"/>
    <property type="molecule type" value="Genomic_DNA"/>
</dbReference>
<dbReference type="GO" id="GO:0003755">
    <property type="term" value="F:peptidyl-prolyl cis-trans isomerase activity"/>
    <property type="evidence" value="ECO:0007669"/>
    <property type="project" value="UniProtKB-KW"/>
</dbReference>
<evidence type="ECO:0000256" key="3">
    <source>
        <dbReference type="ARBA" id="ARBA00022729"/>
    </source>
</evidence>
<sequence length="359" mass="38678">MKRCIAFCLALGAAISLTACGGGDTEGGLLCEASGIRPDTVLLSVDGRDVSAQRYLYWLAYACDYIADYYDSGEGIQWGDTVSGQSLEDYAKDQALQNAALYATVETWAEDYGCTLTDEDRTAMDREWAARAAQYGGEEAYLAVLARMGLDRAEAEAISGDYYLYEHLYDLYCTEGSELAPAEHDLETFAQEQGYLTVDHIWLSTAAADPADAEAVAACRARAEEAFSKLNGSADPAHDFAVLAATYSDETDRDQHPSGYTFTVGDGTLPAACEEAAQALEEGQFSGVVEADDGFYLILRKHVDLEAVAPDYFDALLQAAADSADISTTRTYADLDVSRFYDELIAARAELDASGGEVA</sequence>
<evidence type="ECO:0000256" key="7">
    <source>
        <dbReference type="SAM" id="SignalP"/>
    </source>
</evidence>
<dbReference type="PANTHER" id="PTHR47245:SF1">
    <property type="entry name" value="FOLDASE PROTEIN PRSA"/>
    <property type="match status" value="1"/>
</dbReference>
<evidence type="ECO:0000256" key="1">
    <source>
        <dbReference type="ARBA" id="ARBA00000971"/>
    </source>
</evidence>
<keyword evidence="3 7" id="KW-0732">Signal</keyword>
<reference evidence="10" key="1">
    <citation type="submission" date="2018-12" db="EMBL/GenBank/DDBJ databases">
        <title>Dusodibacter welbiota gen. nov., sp. nov., isolated from human faeces and emended description of the Oscillibacter genus.</title>
        <authorList>
            <person name="Le Roy T."/>
            <person name="Van der Smissen P."/>
            <person name="Delzenne N."/>
            <person name="Muccioli G."/>
            <person name="Collet J.F."/>
            <person name="Cani P.D."/>
        </authorList>
    </citation>
    <scope>NUCLEOTIDE SEQUENCE [LARGE SCALE GENOMIC DNA]</scope>
    <source>
        <strain evidence="10">J115</strain>
    </source>
</reference>
<dbReference type="Pfam" id="PF00639">
    <property type="entry name" value="Rotamase"/>
    <property type="match status" value="1"/>
</dbReference>
<dbReference type="PANTHER" id="PTHR47245">
    <property type="entry name" value="PEPTIDYLPROLYL ISOMERASE"/>
    <property type="match status" value="1"/>
</dbReference>
<organism evidence="9 10">
    <name type="scientific">Dysosmobacter welbionis</name>
    <dbReference type="NCBI Taxonomy" id="2093857"/>
    <lineage>
        <taxon>Bacteria</taxon>
        <taxon>Bacillati</taxon>
        <taxon>Bacillota</taxon>
        <taxon>Clostridia</taxon>
        <taxon>Eubacteriales</taxon>
        <taxon>Oscillospiraceae</taxon>
        <taxon>Dysosmobacter</taxon>
    </lineage>
</organism>
<feature type="signal peptide" evidence="7">
    <location>
        <begin position="1"/>
        <end position="19"/>
    </location>
</feature>
<evidence type="ECO:0000313" key="10">
    <source>
        <dbReference type="Proteomes" id="UP000298642"/>
    </source>
</evidence>
<dbReference type="AlphaFoldDB" id="A0A4D7AQ43"/>
<evidence type="ECO:0000256" key="2">
    <source>
        <dbReference type="ARBA" id="ARBA00013194"/>
    </source>
</evidence>
<evidence type="ECO:0000256" key="5">
    <source>
        <dbReference type="ARBA" id="ARBA00023235"/>
    </source>
</evidence>
<comment type="catalytic activity">
    <reaction evidence="1">
        <text>[protein]-peptidylproline (omega=180) = [protein]-peptidylproline (omega=0)</text>
        <dbReference type="Rhea" id="RHEA:16237"/>
        <dbReference type="Rhea" id="RHEA-COMP:10747"/>
        <dbReference type="Rhea" id="RHEA-COMP:10748"/>
        <dbReference type="ChEBI" id="CHEBI:83833"/>
        <dbReference type="ChEBI" id="CHEBI:83834"/>
        <dbReference type="EC" id="5.2.1.8"/>
    </reaction>
</comment>
<keyword evidence="4 6" id="KW-0697">Rotamase</keyword>
<evidence type="ECO:0000313" key="9">
    <source>
        <dbReference type="EMBL" id="QCI59788.1"/>
    </source>
</evidence>
<protein>
    <recommendedName>
        <fullName evidence="2">peptidylprolyl isomerase</fullName>
        <ecNumber evidence="2">5.2.1.8</ecNumber>
    </recommendedName>
</protein>
<accession>A0A4D7AQ43</accession>
<dbReference type="SUPFAM" id="SSF109998">
    <property type="entry name" value="Triger factor/SurA peptide-binding domain-like"/>
    <property type="match status" value="1"/>
</dbReference>
<dbReference type="InterPro" id="IPR027304">
    <property type="entry name" value="Trigger_fact/SurA_dom_sf"/>
</dbReference>
<evidence type="ECO:0000256" key="6">
    <source>
        <dbReference type="PROSITE-ProRule" id="PRU00278"/>
    </source>
</evidence>
<feature type="chain" id="PRO_5038710813" description="peptidylprolyl isomerase" evidence="7">
    <location>
        <begin position="20"/>
        <end position="359"/>
    </location>
</feature>
<feature type="domain" description="PpiC" evidence="8">
    <location>
        <begin position="193"/>
        <end position="302"/>
    </location>
</feature>
<dbReference type="Proteomes" id="UP000298642">
    <property type="component" value="Chromosome"/>
</dbReference>
<keyword evidence="5 6" id="KW-0413">Isomerase</keyword>
<dbReference type="InterPro" id="IPR000297">
    <property type="entry name" value="PPIase_PpiC"/>
</dbReference>
<dbReference type="EC" id="5.2.1.8" evidence="2"/>
<dbReference type="Gene3D" id="3.10.50.40">
    <property type="match status" value="1"/>
</dbReference>